<accession>A0A7X0DLY4</accession>
<dbReference type="GO" id="GO:0003887">
    <property type="term" value="F:DNA-directed DNA polymerase activity"/>
    <property type="evidence" value="ECO:0007669"/>
    <property type="project" value="UniProtKB-KW"/>
</dbReference>
<comment type="similarity">
    <text evidence="6">Belongs to the DNA polymerase HolA subunit family.</text>
</comment>
<evidence type="ECO:0000313" key="8">
    <source>
        <dbReference type="EMBL" id="MBB6209719.1"/>
    </source>
</evidence>
<dbReference type="InterPro" id="IPR005790">
    <property type="entry name" value="DNA_polIII_delta"/>
</dbReference>
<reference evidence="8 9" key="1">
    <citation type="submission" date="2020-08" db="EMBL/GenBank/DDBJ databases">
        <title>Genomic Encyclopedia of Type Strains, Phase IV (KMG-IV): sequencing the most valuable type-strain genomes for metagenomic binning, comparative biology and taxonomic classification.</title>
        <authorList>
            <person name="Goeker M."/>
        </authorList>
    </citation>
    <scope>NUCLEOTIDE SEQUENCE [LARGE SCALE GENOMIC DNA]</scope>
    <source>
        <strain evidence="8 9">DSM 11590</strain>
    </source>
</reference>
<keyword evidence="9" id="KW-1185">Reference proteome</keyword>
<dbReference type="GO" id="GO:0006261">
    <property type="term" value="P:DNA-templated DNA replication"/>
    <property type="evidence" value="ECO:0007669"/>
    <property type="project" value="TreeGrafter"/>
</dbReference>
<dbReference type="SUPFAM" id="SSF52540">
    <property type="entry name" value="P-loop containing nucleoside triphosphate hydrolases"/>
    <property type="match status" value="1"/>
</dbReference>
<dbReference type="SUPFAM" id="SSF48019">
    <property type="entry name" value="post-AAA+ oligomerization domain-like"/>
    <property type="match status" value="1"/>
</dbReference>
<proteinExistence type="inferred from homology"/>
<dbReference type="InterPro" id="IPR008921">
    <property type="entry name" value="DNA_pol3_clamp-load_cplx_C"/>
</dbReference>
<gene>
    <name evidence="8" type="ORF">FHS48_001127</name>
</gene>
<dbReference type="EMBL" id="JACIIX010000003">
    <property type="protein sequence ID" value="MBB6209719.1"/>
    <property type="molecule type" value="Genomic_DNA"/>
</dbReference>
<evidence type="ECO:0000313" key="9">
    <source>
        <dbReference type="Proteomes" id="UP000544872"/>
    </source>
</evidence>
<evidence type="ECO:0000256" key="1">
    <source>
        <dbReference type="ARBA" id="ARBA00012417"/>
    </source>
</evidence>
<dbReference type="Gene3D" id="1.10.8.60">
    <property type="match status" value="1"/>
</dbReference>
<dbReference type="GO" id="GO:0003677">
    <property type="term" value="F:DNA binding"/>
    <property type="evidence" value="ECO:0007669"/>
    <property type="project" value="InterPro"/>
</dbReference>
<evidence type="ECO:0000256" key="7">
    <source>
        <dbReference type="ARBA" id="ARBA00049244"/>
    </source>
</evidence>
<keyword evidence="2 8" id="KW-0808">Transferase</keyword>
<comment type="catalytic activity">
    <reaction evidence="7">
        <text>DNA(n) + a 2'-deoxyribonucleoside 5'-triphosphate = DNA(n+1) + diphosphate</text>
        <dbReference type="Rhea" id="RHEA:22508"/>
        <dbReference type="Rhea" id="RHEA-COMP:17339"/>
        <dbReference type="Rhea" id="RHEA-COMP:17340"/>
        <dbReference type="ChEBI" id="CHEBI:33019"/>
        <dbReference type="ChEBI" id="CHEBI:61560"/>
        <dbReference type="ChEBI" id="CHEBI:173112"/>
        <dbReference type="EC" id="2.7.7.7"/>
    </reaction>
</comment>
<keyword evidence="4" id="KW-0235">DNA replication</keyword>
<keyword evidence="5" id="KW-0239">DNA-directed DNA polymerase</keyword>
<evidence type="ECO:0000256" key="4">
    <source>
        <dbReference type="ARBA" id="ARBA00022705"/>
    </source>
</evidence>
<dbReference type="RefSeq" id="WP_184262224.1">
    <property type="nucleotide sequence ID" value="NZ_JACIIX010000003.1"/>
</dbReference>
<dbReference type="NCBIfam" id="TIGR01128">
    <property type="entry name" value="holA"/>
    <property type="match status" value="1"/>
</dbReference>
<evidence type="ECO:0000256" key="2">
    <source>
        <dbReference type="ARBA" id="ARBA00022679"/>
    </source>
</evidence>
<dbReference type="InterPro" id="IPR027417">
    <property type="entry name" value="P-loop_NTPase"/>
</dbReference>
<protein>
    <recommendedName>
        <fullName evidence="1">DNA-directed DNA polymerase</fullName>
        <ecNumber evidence="1">2.7.7.7</ecNumber>
    </recommendedName>
</protein>
<sequence>MKISADRADSFCARPDAKIRSVLIYGPDDGLVRERVVTAMKTVVADLSDPFRVADLTAAAITKDPALLADEAAAMALTGGRRVIRIRDAGDGLTKPFEAFLNAPAGDALIVVQADDLAAKSTLRKLFEAHTLAAAVPCYADDEGALAAVINRTLNTHGLSAGKDTLDYLVANLGGDRAVTRQELDKLVTYMGPAGDSPRSVSLEDAMACIGDMSALAQDDLILAAAEGDSLTAQRLLDRLFAEGTNPVPILRAALRHFQRLHLAASALSHGHTADSALGLLKPPVFFKTKPRFTAQLRLWSPARAMTALDLLLQTEIDCKTTGMPEQELTSRAFLSIANAARAAKRGP</sequence>
<dbReference type="GO" id="GO:0009360">
    <property type="term" value="C:DNA polymerase III complex"/>
    <property type="evidence" value="ECO:0007669"/>
    <property type="project" value="TreeGrafter"/>
</dbReference>
<evidence type="ECO:0000256" key="3">
    <source>
        <dbReference type="ARBA" id="ARBA00022695"/>
    </source>
</evidence>
<dbReference type="AlphaFoldDB" id="A0A7X0DLY4"/>
<dbReference type="Gene3D" id="3.40.50.300">
    <property type="entry name" value="P-loop containing nucleotide triphosphate hydrolases"/>
    <property type="match status" value="1"/>
</dbReference>
<evidence type="ECO:0000256" key="6">
    <source>
        <dbReference type="ARBA" id="ARBA00034754"/>
    </source>
</evidence>
<keyword evidence="3 8" id="KW-0548">Nucleotidyltransferase</keyword>
<evidence type="ECO:0000256" key="5">
    <source>
        <dbReference type="ARBA" id="ARBA00022932"/>
    </source>
</evidence>
<dbReference type="PANTHER" id="PTHR34388:SF1">
    <property type="entry name" value="DNA POLYMERASE III SUBUNIT DELTA"/>
    <property type="match status" value="1"/>
</dbReference>
<dbReference type="Gene3D" id="1.20.272.10">
    <property type="match status" value="1"/>
</dbReference>
<dbReference type="Proteomes" id="UP000544872">
    <property type="component" value="Unassembled WGS sequence"/>
</dbReference>
<dbReference type="EC" id="2.7.7.7" evidence="1"/>
<name>A0A7X0DLY4_NOVIT</name>
<comment type="caution">
    <text evidence="8">The sequence shown here is derived from an EMBL/GenBank/DDBJ whole genome shotgun (WGS) entry which is preliminary data.</text>
</comment>
<dbReference type="PANTHER" id="PTHR34388">
    <property type="entry name" value="DNA POLYMERASE III SUBUNIT DELTA"/>
    <property type="match status" value="1"/>
</dbReference>
<organism evidence="8 9">
    <name type="scientific">Novispirillum itersonii</name>
    <name type="common">Aquaspirillum itersonii</name>
    <dbReference type="NCBI Taxonomy" id="189"/>
    <lineage>
        <taxon>Bacteria</taxon>
        <taxon>Pseudomonadati</taxon>
        <taxon>Pseudomonadota</taxon>
        <taxon>Alphaproteobacteria</taxon>
        <taxon>Rhodospirillales</taxon>
        <taxon>Novispirillaceae</taxon>
        <taxon>Novispirillum</taxon>
    </lineage>
</organism>